<protein>
    <submittedName>
        <fullName evidence="3">Phosphatase PAP2 family protein</fullName>
    </submittedName>
</protein>
<organism evidence="3 4">
    <name type="scientific">Sphingorhabdus buctiana</name>
    <dbReference type="NCBI Taxonomy" id="1508805"/>
    <lineage>
        <taxon>Bacteria</taxon>
        <taxon>Pseudomonadati</taxon>
        <taxon>Pseudomonadota</taxon>
        <taxon>Alphaproteobacteria</taxon>
        <taxon>Sphingomonadales</taxon>
        <taxon>Sphingomonadaceae</taxon>
        <taxon>Sphingorhabdus</taxon>
    </lineage>
</organism>
<evidence type="ECO:0000313" key="3">
    <source>
        <dbReference type="EMBL" id="MFD1767267.1"/>
    </source>
</evidence>
<dbReference type="InterPro" id="IPR000326">
    <property type="entry name" value="PAP2/HPO"/>
</dbReference>
<gene>
    <name evidence="3" type="ORF">ACFSAG_10480</name>
</gene>
<dbReference type="SUPFAM" id="SSF48317">
    <property type="entry name" value="Acid phosphatase/Vanadium-dependent haloperoxidase"/>
    <property type="match status" value="1"/>
</dbReference>
<feature type="signal peptide" evidence="1">
    <location>
        <begin position="1"/>
        <end position="20"/>
    </location>
</feature>
<comment type="caution">
    <text evidence="3">The sequence shown here is derived from an EMBL/GenBank/DDBJ whole genome shotgun (WGS) entry which is preliminary data.</text>
</comment>
<dbReference type="Pfam" id="PF01569">
    <property type="entry name" value="PAP2"/>
    <property type="match status" value="1"/>
</dbReference>
<evidence type="ECO:0000256" key="1">
    <source>
        <dbReference type="SAM" id="SignalP"/>
    </source>
</evidence>
<evidence type="ECO:0000313" key="4">
    <source>
        <dbReference type="Proteomes" id="UP001597215"/>
    </source>
</evidence>
<dbReference type="Gene3D" id="1.20.144.10">
    <property type="entry name" value="Phosphatidic acid phosphatase type 2/haloperoxidase"/>
    <property type="match status" value="1"/>
</dbReference>
<feature type="domain" description="Phosphatidic acid phosphatase type 2/haloperoxidase" evidence="2">
    <location>
        <begin position="54"/>
        <end position="151"/>
    </location>
</feature>
<name>A0ABW4MEF1_9SPHN</name>
<dbReference type="Proteomes" id="UP001597215">
    <property type="component" value="Unassembled WGS sequence"/>
</dbReference>
<keyword evidence="1" id="KW-0732">Signal</keyword>
<dbReference type="SMART" id="SM00014">
    <property type="entry name" value="acidPPc"/>
    <property type="match status" value="1"/>
</dbReference>
<dbReference type="EMBL" id="JBHUEL010000009">
    <property type="protein sequence ID" value="MFD1767267.1"/>
    <property type="molecule type" value="Genomic_DNA"/>
</dbReference>
<dbReference type="InterPro" id="IPR036938">
    <property type="entry name" value="PAP2/HPO_sf"/>
</dbReference>
<sequence length="179" mass="18418">MRLRLLSAAALVSFASPLHAKPSDWQTASNVAVYSLMALSIGLPAAQGDKPGAFQAAGSIAATSLVTEGMKEAFPKSRPDGSDRKSFPSGHASRAFAAAATLYNRQGQKIEIPAFVVAGFVGIARVEGKKHYWTDVAAGAALGTAAGFLITNAAPPGNQAALSPWVEHKGGGLSLAIRF</sequence>
<keyword evidence="4" id="KW-1185">Reference proteome</keyword>
<proteinExistence type="predicted"/>
<dbReference type="RefSeq" id="WP_381514476.1">
    <property type="nucleotide sequence ID" value="NZ_JBHUEL010000009.1"/>
</dbReference>
<feature type="chain" id="PRO_5045143587" evidence="1">
    <location>
        <begin position="21"/>
        <end position="179"/>
    </location>
</feature>
<evidence type="ECO:0000259" key="2">
    <source>
        <dbReference type="SMART" id="SM00014"/>
    </source>
</evidence>
<accession>A0ABW4MEF1</accession>
<reference evidence="4" key="1">
    <citation type="journal article" date="2019" name="Int. J. Syst. Evol. Microbiol.">
        <title>The Global Catalogue of Microorganisms (GCM) 10K type strain sequencing project: providing services to taxonomists for standard genome sequencing and annotation.</title>
        <authorList>
            <consortium name="The Broad Institute Genomics Platform"/>
            <consortium name="The Broad Institute Genome Sequencing Center for Infectious Disease"/>
            <person name="Wu L."/>
            <person name="Ma J."/>
        </authorList>
    </citation>
    <scope>NUCLEOTIDE SEQUENCE [LARGE SCALE GENOMIC DNA]</scope>
    <source>
        <strain evidence="4">CGMCC 1.12449</strain>
    </source>
</reference>